<comment type="caution">
    <text evidence="2">The sequence shown here is derived from an EMBL/GenBank/DDBJ whole genome shotgun (WGS) entry which is preliminary data.</text>
</comment>
<feature type="transmembrane region" description="Helical" evidence="1">
    <location>
        <begin position="582"/>
        <end position="603"/>
    </location>
</feature>
<keyword evidence="1" id="KW-0812">Transmembrane</keyword>
<dbReference type="Proteomes" id="UP001139031">
    <property type="component" value="Unassembled WGS sequence"/>
</dbReference>
<dbReference type="RefSeq" id="WP_224191061.1">
    <property type="nucleotide sequence ID" value="NZ_JAIRAU010000005.1"/>
</dbReference>
<proteinExistence type="predicted"/>
<organism evidence="2 3">
    <name type="scientific">Nannocystis pusilla</name>
    <dbReference type="NCBI Taxonomy" id="889268"/>
    <lineage>
        <taxon>Bacteria</taxon>
        <taxon>Pseudomonadati</taxon>
        <taxon>Myxococcota</taxon>
        <taxon>Polyangia</taxon>
        <taxon>Nannocystales</taxon>
        <taxon>Nannocystaceae</taxon>
        <taxon>Nannocystis</taxon>
    </lineage>
</organism>
<sequence length="614" mass="66919">MIIDVTSDRYAKIFGHHPFATTAFTSAGTPYEAMVACLSDPSSCDTNLDRLLNGKLQNQIGTRDFKLGAQYMVHRIVTAAKESIDLGALQTNGVLRGLDGAIDLVMTRFSLPDLMDEEMVLKALTDAAFGAGMKALGATGPVGKVIAAIVGFGVAIGQAHAARQKAAKISEEQARRAVFARMPPLQQPSKDTDDYLVNTALLPILAGGAWTKIFAPRFDGDEWVGVKRKHGYAFAPGKSTGGKDEAGEDVAIFEPGEGLGVLPGMDQITSVIQVSLDPFGPEIAAFNADRSYAWPIKQEHVVDVGQFYINLGRLGATAWALATQQEQSLDLFKIHVADLHARWKRYCDGGVRFLRDNGKAWAEGGKRFDDLRYVYGSSIGCAVGAWQCYVSGGTTYSPKYGRLLPGHVRRDMGRFDGLSPMYGCVLHPNLTRAIGKGELCLVSMYDSHIKATLDMVRARQIHCLRHSLQCAYVRSSWDAFKDGKMMTLLNQMRALLLEHPDRRLVDLSDVPIGEKFQGQDWKDLLRKAGVQDRPPGVLGLKLSPGSLEPTKDPAPIVPEATLAMPFADPQRCGSDCGTQRNGLRAAGILGGTALAAGTGYWMYRRARDRKETRR</sequence>
<name>A0ABS7TM41_9BACT</name>
<reference evidence="2" key="1">
    <citation type="submission" date="2021-08" db="EMBL/GenBank/DDBJ databases">
        <authorList>
            <person name="Stevens D.C."/>
        </authorList>
    </citation>
    <scope>NUCLEOTIDE SEQUENCE</scope>
    <source>
        <strain evidence="2">DSM 53165</strain>
    </source>
</reference>
<keyword evidence="1" id="KW-0472">Membrane</keyword>
<dbReference type="EMBL" id="JAIRAU010000005">
    <property type="protein sequence ID" value="MBZ5709284.1"/>
    <property type="molecule type" value="Genomic_DNA"/>
</dbReference>
<gene>
    <name evidence="2" type="ORF">K7C98_08420</name>
</gene>
<keyword evidence="1" id="KW-1133">Transmembrane helix</keyword>
<keyword evidence="3" id="KW-1185">Reference proteome</keyword>
<evidence type="ECO:0000313" key="2">
    <source>
        <dbReference type="EMBL" id="MBZ5709284.1"/>
    </source>
</evidence>
<evidence type="ECO:0000256" key="1">
    <source>
        <dbReference type="SAM" id="Phobius"/>
    </source>
</evidence>
<accession>A0ABS7TM41</accession>
<evidence type="ECO:0000313" key="3">
    <source>
        <dbReference type="Proteomes" id="UP001139031"/>
    </source>
</evidence>
<protein>
    <submittedName>
        <fullName evidence="2">Uncharacterized protein</fullName>
    </submittedName>
</protein>